<dbReference type="InterPro" id="IPR017871">
    <property type="entry name" value="ABC_transporter-like_CS"/>
</dbReference>
<accession>A0A932QXT1</accession>
<dbReference type="GO" id="GO:0005524">
    <property type="term" value="F:ATP binding"/>
    <property type="evidence" value="ECO:0007669"/>
    <property type="project" value="UniProtKB-KW"/>
</dbReference>
<dbReference type="PROSITE" id="PS00211">
    <property type="entry name" value="ABC_TRANSPORTER_1"/>
    <property type="match status" value="1"/>
</dbReference>
<dbReference type="InterPro" id="IPR027417">
    <property type="entry name" value="P-loop_NTPase"/>
</dbReference>
<dbReference type="PROSITE" id="PS50893">
    <property type="entry name" value="ABC_TRANSPORTER_2"/>
    <property type="match status" value="1"/>
</dbReference>
<evidence type="ECO:0000256" key="1">
    <source>
        <dbReference type="ARBA" id="ARBA00022448"/>
    </source>
</evidence>
<reference evidence="5" key="1">
    <citation type="submission" date="2020-07" db="EMBL/GenBank/DDBJ databases">
        <title>Huge and variable diversity of episymbiotic CPR bacteria and DPANN archaea in groundwater ecosystems.</title>
        <authorList>
            <person name="He C.Y."/>
            <person name="Keren R."/>
            <person name="Whittaker M."/>
            <person name="Farag I.F."/>
            <person name="Doudna J."/>
            <person name="Cate J.H.D."/>
            <person name="Banfield J.F."/>
        </authorList>
    </citation>
    <scope>NUCLEOTIDE SEQUENCE</scope>
    <source>
        <strain evidence="5">NC_groundwater_973_Pr1_S-0.2um_54_13</strain>
    </source>
</reference>
<keyword evidence="1" id="KW-0813">Transport</keyword>
<dbReference type="PANTHER" id="PTHR42781">
    <property type="entry name" value="SPERMIDINE/PUTRESCINE IMPORT ATP-BINDING PROTEIN POTA"/>
    <property type="match status" value="1"/>
</dbReference>
<dbReference type="PANTHER" id="PTHR42781:SF4">
    <property type="entry name" value="SPERMIDINE_PUTRESCINE IMPORT ATP-BINDING PROTEIN POTA"/>
    <property type="match status" value="1"/>
</dbReference>
<keyword evidence="2" id="KW-0547">Nucleotide-binding</keyword>
<keyword evidence="3 5" id="KW-0067">ATP-binding</keyword>
<sequence length="240" mass="26680">MKELSIQNLTTGYGQKIIIEDLSLKVREKETLVLMGISGSGKTTLLLTILGILSPAKGAIVLHERDIRSLPIEERNIGYLPQDYGLFPHLNIFDNIAYGLRVRRASAAEQERGVGEMLSLVGLEGFEKRRVQEISGGQRQRVGLARALAIKPDLLLLDEPLSNIDQVTKWEVATHLKNLFAKLDIPIIVVTHNHEDALFLAEHLAIMNDGKIEQMGSVTEIMKNPKSSFIKRLLAPFNGV</sequence>
<dbReference type="InterPro" id="IPR050093">
    <property type="entry name" value="ABC_SmlMolc_Importer"/>
</dbReference>
<organism evidence="5 6">
    <name type="scientific">Candidatus Sungiibacteriota bacterium</name>
    <dbReference type="NCBI Taxonomy" id="2750080"/>
    <lineage>
        <taxon>Bacteria</taxon>
        <taxon>Candidatus Sungiibacteriota</taxon>
    </lineage>
</organism>
<dbReference type="Proteomes" id="UP000753196">
    <property type="component" value="Unassembled WGS sequence"/>
</dbReference>
<dbReference type="SMART" id="SM00382">
    <property type="entry name" value="AAA"/>
    <property type="match status" value="1"/>
</dbReference>
<gene>
    <name evidence="5" type="ORF">HY221_00470</name>
</gene>
<dbReference type="InterPro" id="IPR003439">
    <property type="entry name" value="ABC_transporter-like_ATP-bd"/>
</dbReference>
<dbReference type="AlphaFoldDB" id="A0A932QXT1"/>
<evidence type="ECO:0000259" key="4">
    <source>
        <dbReference type="PROSITE" id="PS50893"/>
    </source>
</evidence>
<dbReference type="FunFam" id="3.40.50.300:FF:000425">
    <property type="entry name" value="Probable ABC transporter, ATP-binding subunit"/>
    <property type="match status" value="1"/>
</dbReference>
<dbReference type="GO" id="GO:0016887">
    <property type="term" value="F:ATP hydrolysis activity"/>
    <property type="evidence" value="ECO:0007669"/>
    <property type="project" value="InterPro"/>
</dbReference>
<evidence type="ECO:0000313" key="5">
    <source>
        <dbReference type="EMBL" id="MBI3630800.1"/>
    </source>
</evidence>
<feature type="domain" description="ABC transporter" evidence="4">
    <location>
        <begin position="4"/>
        <end position="234"/>
    </location>
</feature>
<dbReference type="EMBL" id="JACQCR010000008">
    <property type="protein sequence ID" value="MBI3630800.1"/>
    <property type="molecule type" value="Genomic_DNA"/>
</dbReference>
<dbReference type="Pfam" id="PF00005">
    <property type="entry name" value="ABC_tran"/>
    <property type="match status" value="1"/>
</dbReference>
<dbReference type="GO" id="GO:0015697">
    <property type="term" value="P:quaternary ammonium group transport"/>
    <property type="evidence" value="ECO:0007669"/>
    <property type="project" value="UniProtKB-ARBA"/>
</dbReference>
<proteinExistence type="predicted"/>
<dbReference type="Gene3D" id="3.40.50.300">
    <property type="entry name" value="P-loop containing nucleotide triphosphate hydrolases"/>
    <property type="match status" value="1"/>
</dbReference>
<comment type="caution">
    <text evidence="5">The sequence shown here is derived from an EMBL/GenBank/DDBJ whole genome shotgun (WGS) entry which is preliminary data.</text>
</comment>
<name>A0A932QXT1_9BACT</name>
<dbReference type="InterPro" id="IPR003593">
    <property type="entry name" value="AAA+_ATPase"/>
</dbReference>
<protein>
    <submittedName>
        <fullName evidence="5">ABC transporter ATP-binding protein</fullName>
    </submittedName>
</protein>
<dbReference type="SUPFAM" id="SSF52540">
    <property type="entry name" value="P-loop containing nucleoside triphosphate hydrolases"/>
    <property type="match status" value="1"/>
</dbReference>
<evidence type="ECO:0000256" key="3">
    <source>
        <dbReference type="ARBA" id="ARBA00022840"/>
    </source>
</evidence>
<evidence type="ECO:0000313" key="6">
    <source>
        <dbReference type="Proteomes" id="UP000753196"/>
    </source>
</evidence>
<evidence type="ECO:0000256" key="2">
    <source>
        <dbReference type="ARBA" id="ARBA00022741"/>
    </source>
</evidence>